<feature type="compositionally biased region" description="Basic residues" evidence="1">
    <location>
        <begin position="127"/>
        <end position="136"/>
    </location>
</feature>
<feature type="region of interest" description="Disordered" evidence="1">
    <location>
        <begin position="123"/>
        <end position="175"/>
    </location>
</feature>
<gene>
    <name evidence="2" type="ORF">ACFOWS_16945</name>
</gene>
<evidence type="ECO:0000313" key="2">
    <source>
        <dbReference type="EMBL" id="MFC4221842.1"/>
    </source>
</evidence>
<proteinExistence type="predicted"/>
<evidence type="ECO:0000313" key="3">
    <source>
        <dbReference type="Proteomes" id="UP001595841"/>
    </source>
</evidence>
<dbReference type="RefSeq" id="WP_379767187.1">
    <property type="nucleotide sequence ID" value="NZ_JBHSCL010000010.1"/>
</dbReference>
<reference evidence="3" key="1">
    <citation type="journal article" date="2019" name="Int. J. Syst. Evol. Microbiol.">
        <title>The Global Catalogue of Microorganisms (GCM) 10K type strain sequencing project: providing services to taxonomists for standard genome sequencing and annotation.</title>
        <authorList>
            <consortium name="The Broad Institute Genomics Platform"/>
            <consortium name="The Broad Institute Genome Sequencing Center for Infectious Disease"/>
            <person name="Wu L."/>
            <person name="Ma J."/>
        </authorList>
    </citation>
    <scope>NUCLEOTIDE SEQUENCE [LARGE SCALE GENOMIC DNA]</scope>
    <source>
        <strain evidence="3">CGMCC 1.15774</strain>
    </source>
</reference>
<keyword evidence="3" id="KW-1185">Reference proteome</keyword>
<name>A0ABV8PP67_9FLAO</name>
<dbReference type="Proteomes" id="UP001595841">
    <property type="component" value="Unassembled WGS sequence"/>
</dbReference>
<comment type="caution">
    <text evidence="2">The sequence shown here is derived from an EMBL/GenBank/DDBJ whole genome shotgun (WGS) entry which is preliminary data.</text>
</comment>
<accession>A0ABV8PP67</accession>
<organism evidence="2 3">
    <name type="scientific">Flagellimonas marina</name>
    <dbReference type="NCBI Taxonomy" id="1775168"/>
    <lineage>
        <taxon>Bacteria</taxon>
        <taxon>Pseudomonadati</taxon>
        <taxon>Bacteroidota</taxon>
        <taxon>Flavobacteriia</taxon>
        <taxon>Flavobacteriales</taxon>
        <taxon>Flavobacteriaceae</taxon>
        <taxon>Flagellimonas</taxon>
    </lineage>
</organism>
<evidence type="ECO:0000256" key="1">
    <source>
        <dbReference type="SAM" id="MobiDB-lite"/>
    </source>
</evidence>
<protein>
    <submittedName>
        <fullName evidence="2">Uncharacterized protein</fullName>
    </submittedName>
</protein>
<dbReference type="EMBL" id="JBHSCL010000010">
    <property type="protein sequence ID" value="MFC4221842.1"/>
    <property type="molecule type" value="Genomic_DNA"/>
</dbReference>
<sequence>MRDNIMILNFKTRKEARDYCWKWSIPLKNITKGNGSHPWTVRTKETRFENGKKYKLVDVEGFTNDGKNTANSVQAKQINKHLDGVVTITRRNGDTYTFDAPVGVAMFTLRAWEAKYFTEVAPAKAPAPKRAKKPKPVGKPSVAPAPAKPDLDSELDGGVNLAPATTEPVAKPAAPQPATVEAMPYNFVAGRPYVLVDEPGFRRSHAANKRIVDHIKNNNGVMVLESVDGDGDASITLDRTLPYIMHRERKFFRELGTGTVQADTPAVQTVDIAKQQRDKEIIAAALAVEDALAEHQKAIEVVAQKARAVREAAAKLALLASK</sequence>